<sequence length="129" mass="14342">MIKLYTDAAVNQHSGHAAIGILIVKDGRQTQLKSKIASMNNHQAEFFAAIQGFLALKKMGTATDELIFYYTDSKIVVDSLTKSYAKHFEPQVTQLLALQQAYDTVVNQWIPDSQNHGAHFLALQALHAK</sequence>
<dbReference type="EMBL" id="AZFZ01000053">
    <property type="protein sequence ID" value="KRM41764.1"/>
    <property type="molecule type" value="Genomic_DNA"/>
</dbReference>
<dbReference type="AlphaFoldDB" id="A0A0R1YLK5"/>
<protein>
    <submittedName>
        <fullName evidence="2">Ribonuclease HI</fullName>
    </submittedName>
</protein>
<dbReference type="InterPro" id="IPR002156">
    <property type="entry name" value="RNaseH_domain"/>
</dbReference>
<dbReference type="GO" id="GO:0003676">
    <property type="term" value="F:nucleic acid binding"/>
    <property type="evidence" value="ECO:0007669"/>
    <property type="project" value="InterPro"/>
</dbReference>
<name>A0A0R1YLK5_9LACO</name>
<gene>
    <name evidence="2" type="ORF">FD47_GL002239</name>
</gene>
<dbReference type="Gene3D" id="3.30.420.10">
    <property type="entry name" value="Ribonuclease H-like superfamily/Ribonuclease H"/>
    <property type="match status" value="1"/>
</dbReference>
<dbReference type="CDD" id="cd09279">
    <property type="entry name" value="RNase_HI_like"/>
    <property type="match status" value="1"/>
</dbReference>
<feature type="domain" description="RNase H type-1" evidence="1">
    <location>
        <begin position="1"/>
        <end position="129"/>
    </location>
</feature>
<accession>A0A0R1YLK5</accession>
<evidence type="ECO:0000313" key="3">
    <source>
        <dbReference type="Proteomes" id="UP000051010"/>
    </source>
</evidence>
<reference evidence="2 3" key="1">
    <citation type="journal article" date="2015" name="Genome Announc.">
        <title>Expanding the biotechnology potential of lactobacilli through comparative genomics of 213 strains and associated genera.</title>
        <authorList>
            <person name="Sun Z."/>
            <person name="Harris H.M."/>
            <person name="McCann A."/>
            <person name="Guo C."/>
            <person name="Argimon S."/>
            <person name="Zhang W."/>
            <person name="Yang X."/>
            <person name="Jeffery I.B."/>
            <person name="Cooney J.C."/>
            <person name="Kagawa T.F."/>
            <person name="Liu W."/>
            <person name="Song Y."/>
            <person name="Salvetti E."/>
            <person name="Wrobel A."/>
            <person name="Rasinkangas P."/>
            <person name="Parkhill J."/>
            <person name="Rea M.C."/>
            <person name="O'Sullivan O."/>
            <person name="Ritari J."/>
            <person name="Douillard F.P."/>
            <person name="Paul Ross R."/>
            <person name="Yang R."/>
            <person name="Briner A.E."/>
            <person name="Felis G.E."/>
            <person name="de Vos W.M."/>
            <person name="Barrangou R."/>
            <person name="Klaenhammer T.R."/>
            <person name="Caufield P.W."/>
            <person name="Cui Y."/>
            <person name="Zhang H."/>
            <person name="O'Toole P.W."/>
        </authorList>
    </citation>
    <scope>NUCLEOTIDE SEQUENCE [LARGE SCALE GENOMIC DNA]</scope>
    <source>
        <strain evidence="2 3">DSM 18390</strain>
    </source>
</reference>
<proteinExistence type="predicted"/>
<evidence type="ECO:0000313" key="2">
    <source>
        <dbReference type="EMBL" id="KRM41764.1"/>
    </source>
</evidence>
<organism evidence="2 3">
    <name type="scientific">Lentilactobacillus parafarraginis DSM 18390 = JCM 14109</name>
    <dbReference type="NCBI Taxonomy" id="1423786"/>
    <lineage>
        <taxon>Bacteria</taxon>
        <taxon>Bacillati</taxon>
        <taxon>Bacillota</taxon>
        <taxon>Bacilli</taxon>
        <taxon>Lactobacillales</taxon>
        <taxon>Lactobacillaceae</taxon>
        <taxon>Lentilactobacillus</taxon>
    </lineage>
</organism>
<evidence type="ECO:0000259" key="1">
    <source>
        <dbReference type="PROSITE" id="PS50879"/>
    </source>
</evidence>
<dbReference type="SUPFAM" id="SSF53098">
    <property type="entry name" value="Ribonuclease H-like"/>
    <property type="match status" value="1"/>
</dbReference>
<dbReference type="Pfam" id="PF13456">
    <property type="entry name" value="RVT_3"/>
    <property type="match status" value="1"/>
</dbReference>
<dbReference type="InterPro" id="IPR036397">
    <property type="entry name" value="RNaseH_sf"/>
</dbReference>
<dbReference type="Proteomes" id="UP000051010">
    <property type="component" value="Unassembled WGS sequence"/>
</dbReference>
<dbReference type="GO" id="GO:0004523">
    <property type="term" value="F:RNA-DNA hybrid ribonuclease activity"/>
    <property type="evidence" value="ECO:0007669"/>
    <property type="project" value="InterPro"/>
</dbReference>
<comment type="caution">
    <text evidence="2">The sequence shown here is derived from an EMBL/GenBank/DDBJ whole genome shotgun (WGS) entry which is preliminary data.</text>
</comment>
<dbReference type="RefSeq" id="WP_054735830.1">
    <property type="nucleotide sequence ID" value="NZ_AZFZ01000053.1"/>
</dbReference>
<dbReference type="PATRIC" id="fig|1423786.4.peg.2353"/>
<dbReference type="InterPro" id="IPR012337">
    <property type="entry name" value="RNaseH-like_sf"/>
</dbReference>
<dbReference type="PROSITE" id="PS50879">
    <property type="entry name" value="RNASE_H_1"/>
    <property type="match status" value="1"/>
</dbReference>